<proteinExistence type="inferred from homology"/>
<evidence type="ECO:0000256" key="1">
    <source>
        <dbReference type="ARBA" id="ARBA00004245"/>
    </source>
</evidence>
<evidence type="ECO:0000256" key="2">
    <source>
        <dbReference type="ARBA" id="ARBA00010337"/>
    </source>
</evidence>
<dbReference type="GO" id="GO:0043015">
    <property type="term" value="F:gamma-tubulin binding"/>
    <property type="evidence" value="ECO:0007669"/>
    <property type="project" value="InterPro"/>
</dbReference>
<evidence type="ECO:0000313" key="8">
    <source>
        <dbReference type="EMBL" id="ANQ07610.1"/>
    </source>
</evidence>
<dbReference type="InterPro" id="IPR042241">
    <property type="entry name" value="GCP_C_sf"/>
</dbReference>
<dbReference type="RefSeq" id="XP_019914305.1">
    <property type="nucleotide sequence ID" value="XM_020058902.1"/>
</dbReference>
<evidence type="ECO:0000259" key="7">
    <source>
        <dbReference type="Pfam" id="PF04130"/>
    </source>
</evidence>
<dbReference type="OrthoDB" id="775571at2759"/>
<evidence type="ECO:0000256" key="6">
    <source>
        <dbReference type="SAM" id="MobiDB-lite"/>
    </source>
</evidence>
<dbReference type="VEuPathDB" id="PlasmoDB:PCOAH_00020950"/>
<dbReference type="KEGG" id="pcot:PCOAH_00020950"/>
<sequence>MGSAKYEDLPNLLCSLSAATLEHFFLLHTNPNRKKLKSPSERFENIFIEHWNDEEGAKDVFSRTRRDIRKRLQRYMRSFRSALSHPAVPMRCATTHRDDNSATDLLDKYVTTENASRGNALHTCRVKKSIKLRIIAKRGKKPGGGRQLRMERRDRTRLGRREANPKEEEEDSSDWSTDVTSFPLSDDTTASSHRGDRAWNKVPSKWYHLHCVVKKEQPDGGEARTPFSLTTNVPLDEVNISEERRNMATFRIDYEDDGEELSSAVQLGRRSHYGHALTGKVAKWTKWVQPRGSENGSYLGSKDNPWDSPQDNATESSLLPLLGSAKIDLKSVNYFLYKNLYSPIKEHYDNVNRILVWSFLFKHNLLAFVCLLKCAMFFETEGKHRVFSSLLGSKKGKSDGPNSGIFSSNNYDGDPSYDRHDGIDASTAVTTQSTGRRTKLLHHRVDSYCYTETDVCTKFAHIHVYIEIPHPLNFFFDESVVRCYTSVYRLTGLLYFTRQSLNGIFGSFRRFSKPLVYQYRRKDTDSGEGKIRKGDGHFRSSDFKFMDVINSIARGNASSGDSDEEQLNGTPVRNCLLSRNTCNAHLTGERFLSIGFDVHFTRHPSLHKFVSHVRILSELLKDLNQIRAEMDFLLGSIYDYIVNTHIVRSYFLFFNNVLKIGRFSTLIEFHKRLAEQLYHFSFLSSEFASLSRIICNIVNLVHVFKRIMDSLTWVDVEANEPVNFLQTFQEHTKQLERNIILLTCEEVQEFIRSFYANRNELILHVREFRSGPLECIYTRFFFNGFYARMVGEDHDD</sequence>
<dbReference type="EMBL" id="CP016246">
    <property type="protein sequence ID" value="ANQ07610.1"/>
    <property type="molecule type" value="Genomic_DNA"/>
</dbReference>
<dbReference type="InterPro" id="IPR040457">
    <property type="entry name" value="GCP_C"/>
</dbReference>
<keyword evidence="3" id="KW-0963">Cytoplasm</keyword>
<comment type="subcellular location">
    <subcellularLocation>
        <location evidence="1">Cytoplasm</location>
        <location evidence="1">Cytoskeleton</location>
    </subcellularLocation>
</comment>
<evidence type="ECO:0000313" key="9">
    <source>
        <dbReference type="Proteomes" id="UP000092716"/>
    </source>
</evidence>
<reference evidence="9" key="1">
    <citation type="submission" date="2016-06" db="EMBL/GenBank/DDBJ databases">
        <title>First high quality genome sequence of Plasmodium coatneyi using continuous long reads from single molecule, real-time sequencing.</title>
        <authorList>
            <person name="Chien J.-T."/>
            <person name="Pakala S.B."/>
            <person name="Geraldo J.A."/>
            <person name="Lapp S.A."/>
            <person name="Barnwell J.W."/>
            <person name="Kissinger J.C."/>
            <person name="Galinski M.R."/>
            <person name="Humphrey J.C."/>
        </authorList>
    </citation>
    <scope>NUCLEOTIDE SEQUENCE [LARGE SCALE GENOMIC DNA]</scope>
    <source>
        <strain evidence="9">Hackeri</strain>
    </source>
</reference>
<protein>
    <recommendedName>
        <fullName evidence="7">Gamma tubulin complex component C-terminal domain-containing protein</fullName>
    </recommendedName>
</protein>
<keyword evidence="9" id="KW-1185">Reference proteome</keyword>
<feature type="region of interest" description="Disordered" evidence="6">
    <location>
        <begin position="135"/>
        <end position="196"/>
    </location>
</feature>
<name>A0A1B1DXZ6_9APIC</name>
<gene>
    <name evidence="8" type="ORF">PCOAH_00020950</name>
</gene>
<dbReference type="Gene3D" id="1.20.120.1900">
    <property type="entry name" value="Gamma-tubulin complex, C-terminal domain"/>
    <property type="match status" value="1"/>
</dbReference>
<feature type="compositionally biased region" description="Polar residues" evidence="6">
    <location>
        <begin position="182"/>
        <end position="192"/>
    </location>
</feature>
<evidence type="ECO:0000256" key="4">
    <source>
        <dbReference type="ARBA" id="ARBA00022701"/>
    </source>
</evidence>
<evidence type="ECO:0000256" key="5">
    <source>
        <dbReference type="ARBA" id="ARBA00023212"/>
    </source>
</evidence>
<organism evidence="8 9">
    <name type="scientific">Plasmodium coatneyi</name>
    <dbReference type="NCBI Taxonomy" id="208452"/>
    <lineage>
        <taxon>Eukaryota</taxon>
        <taxon>Sar</taxon>
        <taxon>Alveolata</taxon>
        <taxon>Apicomplexa</taxon>
        <taxon>Aconoidasida</taxon>
        <taxon>Haemosporida</taxon>
        <taxon>Plasmodiidae</taxon>
        <taxon>Plasmodium</taxon>
    </lineage>
</organism>
<keyword evidence="4" id="KW-0493">Microtubule</keyword>
<dbReference type="Pfam" id="PF04130">
    <property type="entry name" value="GCP_C_terminal"/>
    <property type="match status" value="1"/>
</dbReference>
<feature type="domain" description="Gamma tubulin complex component C-terminal" evidence="7">
    <location>
        <begin position="618"/>
        <end position="786"/>
    </location>
</feature>
<dbReference type="GeneID" id="30908821"/>
<dbReference type="AlphaFoldDB" id="A0A1B1DXZ6"/>
<dbReference type="Proteomes" id="UP000092716">
    <property type="component" value="Chromosome 8"/>
</dbReference>
<feature type="compositionally biased region" description="Basic and acidic residues" evidence="6">
    <location>
        <begin position="148"/>
        <end position="166"/>
    </location>
</feature>
<evidence type="ECO:0000256" key="3">
    <source>
        <dbReference type="ARBA" id="ARBA00022490"/>
    </source>
</evidence>
<dbReference type="GO" id="GO:0005874">
    <property type="term" value="C:microtubule"/>
    <property type="evidence" value="ECO:0007669"/>
    <property type="project" value="UniProtKB-KW"/>
</dbReference>
<comment type="similarity">
    <text evidence="2">Belongs to the TUBGCP family.</text>
</comment>
<accession>A0A1B1DXZ6</accession>
<keyword evidence="5" id="KW-0206">Cytoskeleton</keyword>